<protein>
    <submittedName>
        <fullName evidence="3">Uncharacterized protein</fullName>
    </submittedName>
</protein>
<keyword evidence="2" id="KW-0812">Transmembrane</keyword>
<evidence type="ECO:0000256" key="1">
    <source>
        <dbReference type="SAM" id="MobiDB-lite"/>
    </source>
</evidence>
<reference evidence="3" key="1">
    <citation type="journal article" date="2014" name="Int. J. Syst. Evol. Microbiol.">
        <title>Complete genome sequence of Corynebacterium casei LMG S-19264T (=DSM 44701T), isolated from a smear-ripened cheese.</title>
        <authorList>
            <consortium name="US DOE Joint Genome Institute (JGI-PGF)"/>
            <person name="Walter F."/>
            <person name="Albersmeier A."/>
            <person name="Kalinowski J."/>
            <person name="Ruckert C."/>
        </authorList>
    </citation>
    <scope>NUCLEOTIDE SEQUENCE</scope>
    <source>
        <strain evidence="3">JCM 3051</strain>
    </source>
</reference>
<name>A0A8H9L6C6_9MICO</name>
<feature type="transmembrane region" description="Helical" evidence="2">
    <location>
        <begin position="299"/>
        <end position="321"/>
    </location>
</feature>
<feature type="transmembrane region" description="Helical" evidence="2">
    <location>
        <begin position="184"/>
        <end position="202"/>
    </location>
</feature>
<dbReference type="EMBL" id="BMPT01000015">
    <property type="protein sequence ID" value="GGM35135.1"/>
    <property type="molecule type" value="Genomic_DNA"/>
</dbReference>
<accession>A0A8H9L6C6</accession>
<evidence type="ECO:0000313" key="4">
    <source>
        <dbReference type="Proteomes" id="UP000655589"/>
    </source>
</evidence>
<proteinExistence type="predicted"/>
<feature type="transmembrane region" description="Helical" evidence="2">
    <location>
        <begin position="274"/>
        <end position="293"/>
    </location>
</feature>
<feature type="transmembrane region" description="Helical" evidence="2">
    <location>
        <begin position="208"/>
        <end position="227"/>
    </location>
</feature>
<comment type="caution">
    <text evidence="3">The sequence shown here is derived from an EMBL/GenBank/DDBJ whole genome shotgun (WGS) entry which is preliminary data.</text>
</comment>
<organism evidence="3 4">
    <name type="scientific">Promicromonospora citrea</name>
    <dbReference type="NCBI Taxonomy" id="43677"/>
    <lineage>
        <taxon>Bacteria</taxon>
        <taxon>Bacillati</taxon>
        <taxon>Actinomycetota</taxon>
        <taxon>Actinomycetes</taxon>
        <taxon>Micrococcales</taxon>
        <taxon>Promicromonosporaceae</taxon>
        <taxon>Promicromonospora</taxon>
    </lineage>
</organism>
<keyword evidence="2" id="KW-1133">Transmembrane helix</keyword>
<keyword evidence="4" id="KW-1185">Reference proteome</keyword>
<feature type="transmembrane region" description="Helical" evidence="2">
    <location>
        <begin position="52"/>
        <end position="73"/>
    </location>
</feature>
<reference evidence="3" key="2">
    <citation type="submission" date="2020-09" db="EMBL/GenBank/DDBJ databases">
        <authorList>
            <person name="Sun Q."/>
            <person name="Ohkuma M."/>
        </authorList>
    </citation>
    <scope>NUCLEOTIDE SEQUENCE</scope>
    <source>
        <strain evidence="3">JCM 3051</strain>
    </source>
</reference>
<dbReference type="AlphaFoldDB" id="A0A8H9L6C6"/>
<feature type="region of interest" description="Disordered" evidence="1">
    <location>
        <begin position="1"/>
        <end position="22"/>
    </location>
</feature>
<keyword evidence="2" id="KW-0472">Membrane</keyword>
<dbReference type="Proteomes" id="UP000655589">
    <property type="component" value="Unassembled WGS sequence"/>
</dbReference>
<gene>
    <name evidence="3" type="ORF">GCM10010102_33150</name>
</gene>
<evidence type="ECO:0000256" key="2">
    <source>
        <dbReference type="SAM" id="Phobius"/>
    </source>
</evidence>
<feature type="transmembrane region" description="Helical" evidence="2">
    <location>
        <begin position="93"/>
        <end position="111"/>
    </location>
</feature>
<evidence type="ECO:0000313" key="3">
    <source>
        <dbReference type="EMBL" id="GGM35135.1"/>
    </source>
</evidence>
<sequence>MTSAAAPAGTTARDRRSLPPFPEEVSLPATFGDWYDTAADALGRAERRDSGAVRLLAGAAMLAGVSAGVGLLAEPLVVLAGAGAPGETADVPSLVIGPVLALGVLAWWFWYRRDWGRARRLRHAWSRAVRDPRVLALPARRHDGQGPDPEAQHDFRVRESGDFAPFPGLRGTGGVSGGLDMVRAGVYPLLVLVALVAVSASWDGGLGGLATAAPVLPLLVVTLCATARAWRRVADSVALVGLQNDDRRRWTGWRVLTGRAAPAPAASWYRRVSWVMLPVALGAAAVLVARVAAGEMTGGAVVAGLLVCAVPAALLLGSFAVRSARARSGGGTDGVAVQVLPDDVPPLGPTVVAPGPAVLRGGGEGVELVAGGVALPVPAGSGLVSGEPHVLATRSHWLVLPDGSQVALRCAAVRRVRELAGEAGLRVP</sequence>
<dbReference type="RefSeq" id="WP_171103936.1">
    <property type="nucleotide sequence ID" value="NZ_BMPT01000015.1"/>
</dbReference>